<dbReference type="EMBL" id="CP042161">
    <property type="protein sequence ID" value="QDS37174.1"/>
    <property type="molecule type" value="Genomic_DNA"/>
</dbReference>
<accession>A0A517IE58</accession>
<organism evidence="2 3">
    <name type="scientific">Brevibacillus brevis</name>
    <name type="common">Bacillus brevis</name>
    <dbReference type="NCBI Taxonomy" id="1393"/>
    <lineage>
        <taxon>Bacteria</taxon>
        <taxon>Bacillati</taxon>
        <taxon>Bacillota</taxon>
        <taxon>Bacilli</taxon>
        <taxon>Bacillales</taxon>
        <taxon>Paenibacillaceae</taxon>
        <taxon>Brevibacillus</taxon>
    </lineage>
</organism>
<feature type="signal peptide" evidence="1">
    <location>
        <begin position="1"/>
        <end position="23"/>
    </location>
</feature>
<reference evidence="2 3" key="1">
    <citation type="submission" date="2019-07" db="EMBL/GenBank/DDBJ databases">
        <title>Characterization of Brevibacillus brevis HK544, as a potential biocontrol agent.</title>
        <authorList>
            <person name="Kim H."/>
        </authorList>
    </citation>
    <scope>NUCLEOTIDE SEQUENCE [LARGE SCALE GENOMIC DNA]</scope>
    <source>
        <strain evidence="2 3">HK544</strain>
    </source>
</reference>
<dbReference type="RefSeq" id="WP_144618622.1">
    <property type="nucleotide sequence ID" value="NZ_CP042161.1"/>
</dbReference>
<evidence type="ECO:0000313" key="3">
    <source>
        <dbReference type="Proteomes" id="UP000317713"/>
    </source>
</evidence>
<dbReference type="Proteomes" id="UP000317713">
    <property type="component" value="Chromosome"/>
</dbReference>
<protein>
    <submittedName>
        <fullName evidence="2">Uncharacterized protein</fullName>
    </submittedName>
</protein>
<name>A0A517IE58_BREBE</name>
<dbReference type="AlphaFoldDB" id="A0A517IE58"/>
<evidence type="ECO:0000256" key="1">
    <source>
        <dbReference type="SAM" id="SignalP"/>
    </source>
</evidence>
<gene>
    <name evidence="2" type="ORF">FPS98_26245</name>
</gene>
<sequence length="288" mass="30795">MKKKMAMTVIALAVSAMAGSAFAASEPAQTTGSSASLKMVTKDGTDALNKPIFNLEQMAKEKGITVEELINQLEKEGKLTKGAATITKDGDLTTSFSFMKFDANSDNIKTMSLEEMAKEKGISVEELIEQLKEEGKLTEATATSNPDGTIQGFAVISLDPENQDGGAFIALDPAMNLEEMAKEKGISVEELIKQLKEEGKLAMNASTTTINLEEVAKEKGISVEELIKQLEKEGAIATGEAASFTKPAISLEQMAKEKGITVDELIKQLEKEGKITKGTTVAVPTIKK</sequence>
<feature type="chain" id="PRO_5021696962" evidence="1">
    <location>
        <begin position="24"/>
        <end position="288"/>
    </location>
</feature>
<keyword evidence="1" id="KW-0732">Signal</keyword>
<proteinExistence type="predicted"/>
<evidence type="ECO:0000313" key="2">
    <source>
        <dbReference type="EMBL" id="QDS37174.1"/>
    </source>
</evidence>